<name>A0A1A9X0L5_9MUSC</name>
<sequence length="105" mass="11469">MSKIIVALLLSVVWFMAYVTYGGVVETHHLLDKPVVARVGAVVHSDPSYVSHQSTSQVHSKAVIHPALAPLVKTTIHTSTMPVTKKSYDPLVQSYSVPLFHSVVH</sequence>
<evidence type="ECO:0000313" key="2">
    <source>
        <dbReference type="EnsemblMetazoa" id="GBRI039756-PA"/>
    </source>
</evidence>
<organism evidence="2 3">
    <name type="scientific">Glossina brevipalpis</name>
    <dbReference type="NCBI Taxonomy" id="37001"/>
    <lineage>
        <taxon>Eukaryota</taxon>
        <taxon>Metazoa</taxon>
        <taxon>Ecdysozoa</taxon>
        <taxon>Arthropoda</taxon>
        <taxon>Hexapoda</taxon>
        <taxon>Insecta</taxon>
        <taxon>Pterygota</taxon>
        <taxon>Neoptera</taxon>
        <taxon>Endopterygota</taxon>
        <taxon>Diptera</taxon>
        <taxon>Brachycera</taxon>
        <taxon>Muscomorpha</taxon>
        <taxon>Hippoboscoidea</taxon>
        <taxon>Glossinidae</taxon>
        <taxon>Glossina</taxon>
    </lineage>
</organism>
<dbReference type="InterPro" id="IPR007614">
    <property type="entry name" value="Retinin_C"/>
</dbReference>
<dbReference type="VEuPathDB" id="VectorBase:GBRI039756"/>
<evidence type="ECO:0000313" key="3">
    <source>
        <dbReference type="Proteomes" id="UP000091820"/>
    </source>
</evidence>
<dbReference type="AlphaFoldDB" id="A0A1A9X0L5"/>
<accession>A0A1A9X0L5</accession>
<feature type="chain" id="PRO_5017806908" evidence="1">
    <location>
        <begin position="23"/>
        <end position="105"/>
    </location>
</feature>
<proteinExistence type="predicted"/>
<dbReference type="Pfam" id="PF04527">
    <property type="entry name" value="Retinin_C"/>
    <property type="match status" value="1"/>
</dbReference>
<dbReference type="PANTHER" id="PTHR34931:SF3">
    <property type="entry name" value="FI02976P-RELATED"/>
    <property type="match status" value="1"/>
</dbReference>
<reference evidence="2" key="2">
    <citation type="submission" date="2020-05" db="UniProtKB">
        <authorList>
            <consortium name="EnsemblMetazoa"/>
        </authorList>
    </citation>
    <scope>IDENTIFICATION</scope>
    <source>
        <strain evidence="2">IAEA</strain>
    </source>
</reference>
<keyword evidence="1" id="KW-0732">Signal</keyword>
<evidence type="ECO:0000256" key="1">
    <source>
        <dbReference type="SAM" id="SignalP"/>
    </source>
</evidence>
<protein>
    <submittedName>
        <fullName evidence="2">Uncharacterized protein</fullName>
    </submittedName>
</protein>
<dbReference type="Proteomes" id="UP000091820">
    <property type="component" value="Unassembled WGS sequence"/>
</dbReference>
<keyword evidence="3" id="KW-1185">Reference proteome</keyword>
<reference evidence="3" key="1">
    <citation type="submission" date="2014-03" db="EMBL/GenBank/DDBJ databases">
        <authorList>
            <person name="Aksoy S."/>
            <person name="Warren W."/>
            <person name="Wilson R.K."/>
        </authorList>
    </citation>
    <scope>NUCLEOTIDE SEQUENCE [LARGE SCALE GENOMIC DNA]</scope>
    <source>
        <strain evidence="3">IAEA</strain>
    </source>
</reference>
<feature type="signal peptide" evidence="1">
    <location>
        <begin position="1"/>
        <end position="22"/>
    </location>
</feature>
<dbReference type="PANTHER" id="PTHR34931">
    <property type="entry name" value="FI02976P-RELATED"/>
    <property type="match status" value="1"/>
</dbReference>
<dbReference type="EnsemblMetazoa" id="GBRI039756-RA">
    <property type="protein sequence ID" value="GBRI039756-PA"/>
    <property type="gene ID" value="GBRI039756"/>
</dbReference>